<proteinExistence type="predicted"/>
<dbReference type="RefSeq" id="WP_234239715.1">
    <property type="nucleotide sequence ID" value="NZ_JABFTS010000004.1"/>
</dbReference>
<dbReference type="SUPFAM" id="SSF53474">
    <property type="entry name" value="alpha/beta-Hydrolases"/>
    <property type="match status" value="1"/>
</dbReference>
<dbReference type="GO" id="GO:0016787">
    <property type="term" value="F:hydrolase activity"/>
    <property type="evidence" value="ECO:0007669"/>
    <property type="project" value="UniProtKB-KW"/>
</dbReference>
<protein>
    <submittedName>
        <fullName evidence="3">Alpha/beta fold hydrolase</fullName>
    </submittedName>
</protein>
<accession>A0AAW4YV21</accession>
<name>A0AAW4YV21_9GAMM</name>
<keyword evidence="1" id="KW-0812">Transmembrane</keyword>
<evidence type="ECO:0000313" key="4">
    <source>
        <dbReference type="Proteomes" id="UP001320178"/>
    </source>
</evidence>
<dbReference type="PIRSF" id="PIRSF037442">
    <property type="entry name" value="UCP037442_abhydr"/>
    <property type="match status" value="1"/>
</dbReference>
<reference evidence="3" key="2">
    <citation type="journal article" date="2021" name="Front. Microbiol.">
        <title>Aerobic Denitrification and Heterotrophic Sulfur Oxidation in the Genus Halomonas Revealed by Six Novel Species Characterizations and Genome-Based Analysis.</title>
        <authorList>
            <person name="Wang L."/>
            <person name="Shao Z."/>
        </authorList>
    </citation>
    <scope>NUCLEOTIDE SEQUENCE</scope>
    <source>
        <strain evidence="3">MCCC 1A05776</strain>
    </source>
</reference>
<dbReference type="EMBL" id="JABFTS010000004">
    <property type="protein sequence ID" value="MCE8052249.1"/>
    <property type="molecule type" value="Genomic_DNA"/>
</dbReference>
<dbReference type="Gene3D" id="3.40.50.1820">
    <property type="entry name" value="alpha/beta hydrolase"/>
    <property type="match status" value="1"/>
</dbReference>
<dbReference type="InterPro" id="IPR022742">
    <property type="entry name" value="Hydrolase_4"/>
</dbReference>
<keyword evidence="1" id="KW-0472">Membrane</keyword>
<evidence type="ECO:0000259" key="2">
    <source>
        <dbReference type="Pfam" id="PF12146"/>
    </source>
</evidence>
<evidence type="ECO:0000256" key="1">
    <source>
        <dbReference type="SAM" id="Phobius"/>
    </source>
</evidence>
<keyword evidence="3" id="KW-0378">Hydrolase</keyword>
<organism evidence="3 4">
    <name type="scientific">Billgrantia desiderata</name>
    <dbReference type="NCBI Taxonomy" id="52021"/>
    <lineage>
        <taxon>Bacteria</taxon>
        <taxon>Pseudomonadati</taxon>
        <taxon>Pseudomonadota</taxon>
        <taxon>Gammaproteobacteria</taxon>
        <taxon>Oceanospirillales</taxon>
        <taxon>Halomonadaceae</taxon>
        <taxon>Billgrantia</taxon>
    </lineage>
</organism>
<feature type="domain" description="Serine aminopeptidase S33" evidence="2">
    <location>
        <begin position="27"/>
        <end position="140"/>
    </location>
</feature>
<comment type="caution">
    <text evidence="3">The sequence shown here is derived from an EMBL/GenBank/DDBJ whole genome shotgun (WGS) entry which is preliminary data.</text>
</comment>
<dbReference type="Pfam" id="PF12146">
    <property type="entry name" value="Hydrolase_4"/>
    <property type="match status" value="1"/>
</dbReference>
<gene>
    <name evidence="3" type="ORF">HOP61_13140</name>
</gene>
<feature type="transmembrane region" description="Helical" evidence="1">
    <location>
        <begin position="151"/>
        <end position="169"/>
    </location>
</feature>
<evidence type="ECO:0000313" key="3">
    <source>
        <dbReference type="EMBL" id="MCE8052249.1"/>
    </source>
</evidence>
<dbReference type="InterPro" id="IPR017208">
    <property type="entry name" value="UCP037442_abhydr"/>
</dbReference>
<dbReference type="InterPro" id="IPR029058">
    <property type="entry name" value="AB_hydrolase_fold"/>
</dbReference>
<sequence length="301" mass="33098">MAPQLEERQLQASDGVTIAARFVTPANPTAAVLIAPAMGVSQRFYAPLAQWLAGQGMAVATFDYRGMGASRPARLSGFPATIMDWAQLDASAVLGALEHQAPGLPCYWIGHSLGGQILPLVAGHERLERIVTVACGSGYWRENAPALKRRVWLFWFGAVPLLTPLLGYFPGKRLNMVGDLPRGVVEQWRRWCLHPEYAVGVEPGVRERFAAVRTPVVSLSFSDDDFMSARNTESLHGFYTNAPCTLLRIQPREAGLSRIGHFGFFRPEHEQTLWQRYLLPALRGSEAQLTTTARTNSGPAS</sequence>
<dbReference type="AlphaFoldDB" id="A0AAW4YV21"/>
<dbReference type="Proteomes" id="UP001320178">
    <property type="component" value="Unassembled WGS sequence"/>
</dbReference>
<reference evidence="3" key="1">
    <citation type="submission" date="2020-05" db="EMBL/GenBank/DDBJ databases">
        <authorList>
            <person name="Wang L."/>
            <person name="Shao Z."/>
        </authorList>
    </citation>
    <scope>NUCLEOTIDE SEQUENCE</scope>
    <source>
        <strain evidence="3">MCCC 1A05776</strain>
    </source>
</reference>
<keyword evidence="1" id="KW-1133">Transmembrane helix</keyword>